<protein>
    <submittedName>
        <fullName evidence="2">Uncharacterized protein</fullName>
    </submittedName>
</protein>
<accession>A0A067PMS6</accession>
<evidence type="ECO:0000256" key="1">
    <source>
        <dbReference type="SAM" id="SignalP"/>
    </source>
</evidence>
<evidence type="ECO:0000313" key="2">
    <source>
        <dbReference type="EMBL" id="KDQ52607.1"/>
    </source>
</evidence>
<dbReference type="EMBL" id="KL197739">
    <property type="protein sequence ID" value="KDQ52607.1"/>
    <property type="molecule type" value="Genomic_DNA"/>
</dbReference>
<reference evidence="3" key="1">
    <citation type="journal article" date="2014" name="Proc. Natl. Acad. Sci. U.S.A.">
        <title>Extensive sampling of basidiomycete genomes demonstrates inadequacy of the white-rot/brown-rot paradigm for wood decay fungi.</title>
        <authorList>
            <person name="Riley R."/>
            <person name="Salamov A.A."/>
            <person name="Brown D.W."/>
            <person name="Nagy L.G."/>
            <person name="Floudas D."/>
            <person name="Held B.W."/>
            <person name="Levasseur A."/>
            <person name="Lombard V."/>
            <person name="Morin E."/>
            <person name="Otillar R."/>
            <person name="Lindquist E.A."/>
            <person name="Sun H."/>
            <person name="LaButti K.M."/>
            <person name="Schmutz J."/>
            <person name="Jabbour D."/>
            <person name="Luo H."/>
            <person name="Baker S.E."/>
            <person name="Pisabarro A.G."/>
            <person name="Walton J.D."/>
            <person name="Blanchette R.A."/>
            <person name="Henrissat B."/>
            <person name="Martin F."/>
            <person name="Cullen D."/>
            <person name="Hibbett D.S."/>
            <person name="Grigoriev I.V."/>
        </authorList>
    </citation>
    <scope>NUCLEOTIDE SEQUENCE [LARGE SCALE GENOMIC DNA]</scope>
    <source>
        <strain evidence="3">MUCL 33604</strain>
    </source>
</reference>
<dbReference type="HOGENOM" id="CLU_2360027_0_0_1"/>
<evidence type="ECO:0000313" key="3">
    <source>
        <dbReference type="Proteomes" id="UP000027265"/>
    </source>
</evidence>
<feature type="chain" id="PRO_5001643307" evidence="1">
    <location>
        <begin position="24"/>
        <end position="96"/>
    </location>
</feature>
<keyword evidence="3" id="KW-1185">Reference proteome</keyword>
<proteinExistence type="predicted"/>
<keyword evidence="1" id="KW-0732">Signal</keyword>
<name>A0A067PMS6_9AGAM</name>
<sequence>MHRVSANGRLLRFSSSWCILVEGADTCWQVMDGQWEMPRALAMVRRSPLANGMKSQRSEPANWGPRDSRHDVFTCPLQTVLNSNTSLDDAARMAIM</sequence>
<dbReference type="Proteomes" id="UP000027265">
    <property type="component" value="Unassembled WGS sequence"/>
</dbReference>
<organism evidence="2 3">
    <name type="scientific">Jaapia argillacea MUCL 33604</name>
    <dbReference type="NCBI Taxonomy" id="933084"/>
    <lineage>
        <taxon>Eukaryota</taxon>
        <taxon>Fungi</taxon>
        <taxon>Dikarya</taxon>
        <taxon>Basidiomycota</taxon>
        <taxon>Agaricomycotina</taxon>
        <taxon>Agaricomycetes</taxon>
        <taxon>Agaricomycetidae</taxon>
        <taxon>Jaapiales</taxon>
        <taxon>Jaapiaceae</taxon>
        <taxon>Jaapia</taxon>
    </lineage>
</organism>
<dbReference type="InParanoid" id="A0A067PMS6"/>
<gene>
    <name evidence="2" type="ORF">JAAARDRAFT_480777</name>
</gene>
<dbReference type="AlphaFoldDB" id="A0A067PMS6"/>
<feature type="signal peptide" evidence="1">
    <location>
        <begin position="1"/>
        <end position="23"/>
    </location>
</feature>